<sequence length="109" mass="11790">MKMLLLGKSGFVIKAFNALNDAPSDHSPGTALQGETPIEQDGATWKPTASGHDQQRPKQTQWFELYDKFITKAITRKPPVANGTTGTSDAINGIINAVIRFTSPSMTCL</sequence>
<protein>
    <submittedName>
        <fullName evidence="2">Uncharacterized protein</fullName>
    </submittedName>
</protein>
<reference evidence="2 3" key="1">
    <citation type="submission" date="2020-10" db="EMBL/GenBank/DDBJ databases">
        <title>Genome sequences of Pseudomonas isolates.</title>
        <authorList>
            <person name="Wessels L."/>
            <person name="Reich F."/>
            <person name="Hammerl J."/>
        </authorList>
    </citation>
    <scope>NUCLEOTIDE SEQUENCE [LARGE SCALE GENOMIC DNA]</scope>
    <source>
        <strain evidence="2 3">20-MO00624-0</strain>
    </source>
</reference>
<accession>A0ABS0FL81</accession>
<gene>
    <name evidence="2" type="ORF">IRZ65_10360</name>
</gene>
<dbReference type="Proteomes" id="UP000626180">
    <property type="component" value="Unassembled WGS sequence"/>
</dbReference>
<name>A0ABS0FL81_PSELU</name>
<dbReference type="EMBL" id="JADMCD010000004">
    <property type="protein sequence ID" value="MBF8641087.1"/>
    <property type="molecule type" value="Genomic_DNA"/>
</dbReference>
<evidence type="ECO:0000313" key="3">
    <source>
        <dbReference type="Proteomes" id="UP000626180"/>
    </source>
</evidence>
<feature type="region of interest" description="Disordered" evidence="1">
    <location>
        <begin position="23"/>
        <end position="57"/>
    </location>
</feature>
<proteinExistence type="predicted"/>
<organism evidence="2 3">
    <name type="scientific">Pseudomonas luteola</name>
    <dbReference type="NCBI Taxonomy" id="47886"/>
    <lineage>
        <taxon>Bacteria</taxon>
        <taxon>Pseudomonadati</taxon>
        <taxon>Pseudomonadota</taxon>
        <taxon>Gammaproteobacteria</taxon>
        <taxon>Pseudomonadales</taxon>
        <taxon>Pseudomonadaceae</taxon>
        <taxon>Pseudomonas</taxon>
    </lineage>
</organism>
<evidence type="ECO:0000313" key="2">
    <source>
        <dbReference type="EMBL" id="MBF8641087.1"/>
    </source>
</evidence>
<comment type="caution">
    <text evidence="2">The sequence shown here is derived from an EMBL/GenBank/DDBJ whole genome shotgun (WGS) entry which is preliminary data.</text>
</comment>
<dbReference type="RefSeq" id="WP_037029835.1">
    <property type="nucleotide sequence ID" value="NZ_CP069262.1"/>
</dbReference>
<evidence type="ECO:0000256" key="1">
    <source>
        <dbReference type="SAM" id="MobiDB-lite"/>
    </source>
</evidence>
<keyword evidence="3" id="KW-1185">Reference proteome</keyword>